<evidence type="ECO:0000313" key="1">
    <source>
        <dbReference type="EMBL" id="KKM97817.1"/>
    </source>
</evidence>
<comment type="caution">
    <text evidence="1">The sequence shown here is derived from an EMBL/GenBank/DDBJ whole genome shotgun (WGS) entry which is preliminary data.</text>
</comment>
<name>A0A0F9PXC0_9ZZZZ</name>
<protein>
    <submittedName>
        <fullName evidence="1">Uncharacterized protein</fullName>
    </submittedName>
</protein>
<proteinExistence type="predicted"/>
<dbReference type="EMBL" id="LAZR01005704">
    <property type="protein sequence ID" value="KKM97817.1"/>
    <property type="molecule type" value="Genomic_DNA"/>
</dbReference>
<reference evidence="1" key="1">
    <citation type="journal article" date="2015" name="Nature">
        <title>Complex archaea that bridge the gap between prokaryotes and eukaryotes.</title>
        <authorList>
            <person name="Spang A."/>
            <person name="Saw J.H."/>
            <person name="Jorgensen S.L."/>
            <person name="Zaremba-Niedzwiedzka K."/>
            <person name="Martijn J."/>
            <person name="Lind A.E."/>
            <person name="van Eijk R."/>
            <person name="Schleper C."/>
            <person name="Guy L."/>
            <person name="Ettema T.J."/>
        </authorList>
    </citation>
    <scope>NUCLEOTIDE SEQUENCE</scope>
</reference>
<sequence length="122" mass="13367">MHGLLTGRWRGKSDALPIFGYGSLDFLLEADRLSIRKGCQADRLALIPAAFVVNFEADSDEAGEPMDDDFGLFDGDGIGRFRILGSLLFAFCHDDFLHWVGGWETVTSASKTAALRISKPKS</sequence>
<dbReference type="AlphaFoldDB" id="A0A0F9PXC0"/>
<gene>
    <name evidence="1" type="ORF">LCGC14_1164160</name>
</gene>
<organism evidence="1">
    <name type="scientific">marine sediment metagenome</name>
    <dbReference type="NCBI Taxonomy" id="412755"/>
    <lineage>
        <taxon>unclassified sequences</taxon>
        <taxon>metagenomes</taxon>
        <taxon>ecological metagenomes</taxon>
    </lineage>
</organism>
<accession>A0A0F9PXC0</accession>